<sequence>MHQELCQIIKERRSMLRLTQEDLAALAGVGLRTLKALEAGKGNPSLDTLQKLADVLGLEVRLEVKRIDR</sequence>
<dbReference type="PROSITE" id="PS50943">
    <property type="entry name" value="HTH_CROC1"/>
    <property type="match status" value="1"/>
</dbReference>
<dbReference type="GO" id="GO:0003677">
    <property type="term" value="F:DNA binding"/>
    <property type="evidence" value="ECO:0007669"/>
    <property type="project" value="InterPro"/>
</dbReference>
<protein>
    <submittedName>
        <fullName evidence="2">Helix-turn-helix transcriptional regulator</fullName>
    </submittedName>
</protein>
<dbReference type="Gene3D" id="1.10.260.40">
    <property type="entry name" value="lambda repressor-like DNA-binding domains"/>
    <property type="match status" value="1"/>
</dbReference>
<dbReference type="RefSeq" id="WP_140621765.1">
    <property type="nucleotide sequence ID" value="NZ_VFRQ01000006.1"/>
</dbReference>
<dbReference type="AlphaFoldDB" id="A0A501W863"/>
<dbReference type="InterPro" id="IPR010982">
    <property type="entry name" value="Lambda_DNA-bd_dom_sf"/>
</dbReference>
<dbReference type="SMART" id="SM00530">
    <property type="entry name" value="HTH_XRE"/>
    <property type="match status" value="1"/>
</dbReference>
<dbReference type="OrthoDB" id="1357763at2"/>
<evidence type="ECO:0000313" key="2">
    <source>
        <dbReference type="EMBL" id="TPE43461.1"/>
    </source>
</evidence>
<dbReference type="CDD" id="cd00093">
    <property type="entry name" value="HTH_XRE"/>
    <property type="match status" value="1"/>
</dbReference>
<evidence type="ECO:0000259" key="1">
    <source>
        <dbReference type="PROSITE" id="PS50943"/>
    </source>
</evidence>
<dbReference type="EMBL" id="VFRQ01000006">
    <property type="protein sequence ID" value="TPE43461.1"/>
    <property type="molecule type" value="Genomic_DNA"/>
</dbReference>
<comment type="caution">
    <text evidence="2">The sequence shown here is derived from an EMBL/GenBank/DDBJ whole genome shotgun (WGS) entry which is preliminary data.</text>
</comment>
<keyword evidence="3" id="KW-1185">Reference proteome</keyword>
<dbReference type="Proteomes" id="UP000316727">
    <property type="component" value="Unassembled WGS sequence"/>
</dbReference>
<dbReference type="InterPro" id="IPR001387">
    <property type="entry name" value="Cro/C1-type_HTH"/>
</dbReference>
<reference evidence="2 3" key="1">
    <citation type="submission" date="2019-06" db="EMBL/GenBank/DDBJ databases">
        <title>A novel bacterium of genus Pontibacter, isolated from marine sediment.</title>
        <authorList>
            <person name="Huang H."/>
            <person name="Mo K."/>
            <person name="Hu Y."/>
        </authorList>
    </citation>
    <scope>NUCLEOTIDE SEQUENCE [LARGE SCALE GENOMIC DNA]</scope>
    <source>
        <strain evidence="2 3">HB172049</strain>
    </source>
</reference>
<dbReference type="Pfam" id="PF01381">
    <property type="entry name" value="HTH_3"/>
    <property type="match status" value="1"/>
</dbReference>
<name>A0A501W863_9BACT</name>
<gene>
    <name evidence="2" type="ORF">FJM65_11910</name>
</gene>
<proteinExistence type="predicted"/>
<organism evidence="2 3">
    <name type="scientific">Pontibacter mangrovi</name>
    <dbReference type="NCBI Taxonomy" id="2589816"/>
    <lineage>
        <taxon>Bacteria</taxon>
        <taxon>Pseudomonadati</taxon>
        <taxon>Bacteroidota</taxon>
        <taxon>Cytophagia</taxon>
        <taxon>Cytophagales</taxon>
        <taxon>Hymenobacteraceae</taxon>
        <taxon>Pontibacter</taxon>
    </lineage>
</organism>
<accession>A0A501W863</accession>
<feature type="domain" description="HTH cro/C1-type" evidence="1">
    <location>
        <begin position="9"/>
        <end position="64"/>
    </location>
</feature>
<evidence type="ECO:0000313" key="3">
    <source>
        <dbReference type="Proteomes" id="UP000316727"/>
    </source>
</evidence>
<dbReference type="SUPFAM" id="SSF47413">
    <property type="entry name" value="lambda repressor-like DNA-binding domains"/>
    <property type="match status" value="1"/>
</dbReference>